<evidence type="ECO:0000313" key="3">
    <source>
        <dbReference type="Proteomes" id="UP000238220"/>
    </source>
</evidence>
<dbReference type="PANTHER" id="PTHR33121:SF70">
    <property type="entry name" value="SIGNALING PROTEIN YKOW"/>
    <property type="match status" value="1"/>
</dbReference>
<evidence type="ECO:0000259" key="1">
    <source>
        <dbReference type="PROSITE" id="PS50883"/>
    </source>
</evidence>
<dbReference type="InterPro" id="IPR050706">
    <property type="entry name" value="Cyclic-di-GMP_PDE-like"/>
</dbReference>
<dbReference type="PANTHER" id="PTHR33121">
    <property type="entry name" value="CYCLIC DI-GMP PHOSPHODIESTERASE PDEF"/>
    <property type="match status" value="1"/>
</dbReference>
<dbReference type="OrthoDB" id="9804951at2"/>
<dbReference type="SMART" id="SM00052">
    <property type="entry name" value="EAL"/>
    <property type="match status" value="1"/>
</dbReference>
<comment type="caution">
    <text evidence="2">The sequence shown here is derived from an EMBL/GenBank/DDBJ whole genome shotgun (WGS) entry which is preliminary data.</text>
</comment>
<gene>
    <name evidence="2" type="ORF">C3942_09020</name>
</gene>
<dbReference type="CDD" id="cd01948">
    <property type="entry name" value="EAL"/>
    <property type="match status" value="1"/>
</dbReference>
<evidence type="ECO:0000313" key="2">
    <source>
        <dbReference type="EMBL" id="PPE74165.1"/>
    </source>
</evidence>
<dbReference type="GO" id="GO:0071111">
    <property type="term" value="F:cyclic-guanylate-specific phosphodiesterase activity"/>
    <property type="evidence" value="ECO:0007669"/>
    <property type="project" value="InterPro"/>
</dbReference>
<dbReference type="EMBL" id="PSNW01000004">
    <property type="protein sequence ID" value="PPE74165.1"/>
    <property type="molecule type" value="Genomic_DNA"/>
</dbReference>
<protein>
    <recommendedName>
        <fullName evidence="1">EAL domain-containing protein</fullName>
    </recommendedName>
</protein>
<feature type="domain" description="EAL" evidence="1">
    <location>
        <begin position="28"/>
        <end position="282"/>
    </location>
</feature>
<proteinExistence type="predicted"/>
<reference evidence="2 3" key="1">
    <citation type="submission" date="2018-02" db="EMBL/GenBank/DDBJ databases">
        <title>Genome sequencing of Solimonas sp. HR-BB.</title>
        <authorList>
            <person name="Lee Y."/>
            <person name="Jeon C.O."/>
        </authorList>
    </citation>
    <scope>NUCLEOTIDE SEQUENCE [LARGE SCALE GENOMIC DNA]</scope>
    <source>
        <strain evidence="2 3">HR-BB</strain>
    </source>
</reference>
<name>A0A2S5TGS0_9GAMM</name>
<dbReference type="InterPro" id="IPR035919">
    <property type="entry name" value="EAL_sf"/>
</dbReference>
<dbReference type="RefSeq" id="WP_104230053.1">
    <property type="nucleotide sequence ID" value="NZ_PSNW01000004.1"/>
</dbReference>
<dbReference type="Proteomes" id="UP000238220">
    <property type="component" value="Unassembled WGS sequence"/>
</dbReference>
<dbReference type="SUPFAM" id="SSF141868">
    <property type="entry name" value="EAL domain-like"/>
    <property type="match status" value="1"/>
</dbReference>
<organism evidence="2 3">
    <name type="scientific">Solimonas fluminis</name>
    <dbReference type="NCBI Taxonomy" id="2086571"/>
    <lineage>
        <taxon>Bacteria</taxon>
        <taxon>Pseudomonadati</taxon>
        <taxon>Pseudomonadota</taxon>
        <taxon>Gammaproteobacteria</taxon>
        <taxon>Nevskiales</taxon>
        <taxon>Nevskiaceae</taxon>
        <taxon>Solimonas</taxon>
    </lineage>
</organism>
<dbReference type="Gene3D" id="3.20.20.450">
    <property type="entry name" value="EAL domain"/>
    <property type="match status" value="1"/>
</dbReference>
<accession>A0A2S5TGS0</accession>
<keyword evidence="3" id="KW-1185">Reference proteome</keyword>
<sequence>MSSMADDRALFSLNLSAELAAVSADPELIALQRRLQDALLQDQLSLVFQPIFDIHSLHLHSAEALLRWRHPELGEVSPARFIPVAERSDLILELGRHVLSRAAAQIADWRRQGLEPVPVAVNVSGSELKQCDFADQIGGVLKEYAIPGHLLRVEVTEHGLISDFARATANLRAAGELGLGIALDDFGTGYSSFRYLRHLPIRALKIDREFVAGVDVDARDQRIVRAMVALAHSLRLKVIAEGVETESELATLRRLRCDYVQGFLTGRPMPAAGFAALLGARGCGG</sequence>
<dbReference type="PROSITE" id="PS50883">
    <property type="entry name" value="EAL"/>
    <property type="match status" value="1"/>
</dbReference>
<dbReference type="AlphaFoldDB" id="A0A2S5TGS0"/>
<dbReference type="Pfam" id="PF00563">
    <property type="entry name" value="EAL"/>
    <property type="match status" value="1"/>
</dbReference>
<dbReference type="InterPro" id="IPR001633">
    <property type="entry name" value="EAL_dom"/>
</dbReference>